<feature type="compositionally biased region" description="Polar residues" evidence="6">
    <location>
        <begin position="104"/>
        <end position="128"/>
    </location>
</feature>
<protein>
    <submittedName>
        <fullName evidence="9">Caspase-1-A</fullName>
    </submittedName>
</protein>
<evidence type="ECO:0000256" key="4">
    <source>
        <dbReference type="ARBA" id="ARBA00022801"/>
    </source>
</evidence>
<gene>
    <name evidence="9" type="ORF">Ocin01_09630</name>
</gene>
<evidence type="ECO:0000259" key="7">
    <source>
        <dbReference type="PROSITE" id="PS50207"/>
    </source>
</evidence>
<dbReference type="Pfam" id="PF00656">
    <property type="entry name" value="Peptidase_C14"/>
    <property type="match status" value="1"/>
</dbReference>
<dbReference type="Gene3D" id="3.30.70.1470">
    <property type="entry name" value="Caspase-like"/>
    <property type="match status" value="1"/>
</dbReference>
<dbReference type="PANTHER" id="PTHR47901:SF8">
    <property type="entry name" value="CASPASE-3"/>
    <property type="match status" value="1"/>
</dbReference>
<evidence type="ECO:0000256" key="1">
    <source>
        <dbReference type="ARBA" id="ARBA00010134"/>
    </source>
</evidence>
<proteinExistence type="inferred from homology"/>
<evidence type="ECO:0000256" key="3">
    <source>
        <dbReference type="ARBA" id="ARBA00022703"/>
    </source>
</evidence>
<dbReference type="AlphaFoldDB" id="A0A1D2MVE4"/>
<dbReference type="Proteomes" id="UP000094527">
    <property type="component" value="Unassembled WGS sequence"/>
</dbReference>
<name>A0A1D2MVE4_ORCCI</name>
<evidence type="ECO:0000313" key="10">
    <source>
        <dbReference type="Proteomes" id="UP000094527"/>
    </source>
</evidence>
<keyword evidence="10" id="KW-1185">Reference proteome</keyword>
<dbReference type="InterPro" id="IPR015917">
    <property type="entry name" value="Pept_C14A"/>
</dbReference>
<comment type="caution">
    <text evidence="9">The sequence shown here is derived from an EMBL/GenBank/DDBJ whole genome shotgun (WGS) entry which is preliminary data.</text>
</comment>
<organism evidence="9 10">
    <name type="scientific">Orchesella cincta</name>
    <name type="common">Springtail</name>
    <name type="synonym">Podura cincta</name>
    <dbReference type="NCBI Taxonomy" id="48709"/>
    <lineage>
        <taxon>Eukaryota</taxon>
        <taxon>Metazoa</taxon>
        <taxon>Ecdysozoa</taxon>
        <taxon>Arthropoda</taxon>
        <taxon>Hexapoda</taxon>
        <taxon>Collembola</taxon>
        <taxon>Entomobryomorpha</taxon>
        <taxon>Entomobryoidea</taxon>
        <taxon>Orchesellidae</taxon>
        <taxon>Orchesellinae</taxon>
        <taxon>Orchesella</taxon>
    </lineage>
</organism>
<feature type="domain" description="Caspase family p10" evidence="7">
    <location>
        <begin position="321"/>
        <end position="380"/>
    </location>
</feature>
<dbReference type="InterPro" id="IPR002398">
    <property type="entry name" value="Pept_C14"/>
</dbReference>
<dbReference type="GO" id="GO:0006508">
    <property type="term" value="P:proteolysis"/>
    <property type="evidence" value="ECO:0007669"/>
    <property type="project" value="UniProtKB-KW"/>
</dbReference>
<dbReference type="Gene3D" id="3.40.50.1460">
    <property type="match status" value="1"/>
</dbReference>
<dbReference type="EMBL" id="LJIJ01000476">
    <property type="protein sequence ID" value="ODM97059.1"/>
    <property type="molecule type" value="Genomic_DNA"/>
</dbReference>
<accession>A0A1D2MVE4</accession>
<dbReference type="PANTHER" id="PTHR47901">
    <property type="entry name" value="CASPASE RECRUITMENT DOMAIN-CONTAINING PROTEIN 18"/>
    <property type="match status" value="1"/>
</dbReference>
<dbReference type="STRING" id="48709.A0A1D2MVE4"/>
<keyword evidence="4" id="KW-0378">Hydrolase</keyword>
<dbReference type="GO" id="GO:0006915">
    <property type="term" value="P:apoptotic process"/>
    <property type="evidence" value="ECO:0007669"/>
    <property type="project" value="UniProtKB-KW"/>
</dbReference>
<comment type="similarity">
    <text evidence="1 5">Belongs to the peptidase C14A family.</text>
</comment>
<dbReference type="GO" id="GO:0004197">
    <property type="term" value="F:cysteine-type endopeptidase activity"/>
    <property type="evidence" value="ECO:0007669"/>
    <property type="project" value="InterPro"/>
</dbReference>
<feature type="domain" description="Caspase family p20" evidence="8">
    <location>
        <begin position="174"/>
        <end position="304"/>
    </location>
</feature>
<dbReference type="InterPro" id="IPR011600">
    <property type="entry name" value="Pept_C14_caspase"/>
</dbReference>
<evidence type="ECO:0000313" key="9">
    <source>
        <dbReference type="EMBL" id="ODM97059.1"/>
    </source>
</evidence>
<dbReference type="PROSITE" id="PS50207">
    <property type="entry name" value="CASPASE_P10"/>
    <property type="match status" value="1"/>
</dbReference>
<keyword evidence="2" id="KW-0645">Protease</keyword>
<evidence type="ECO:0000259" key="8">
    <source>
        <dbReference type="PROSITE" id="PS50208"/>
    </source>
</evidence>
<dbReference type="OrthoDB" id="6097640at2759"/>
<dbReference type="InterPro" id="IPR002138">
    <property type="entry name" value="Pept_C14_p10"/>
</dbReference>
<evidence type="ECO:0000256" key="5">
    <source>
        <dbReference type="RuleBase" id="RU003971"/>
    </source>
</evidence>
<dbReference type="InterPro" id="IPR001309">
    <property type="entry name" value="Pept_C14_p20"/>
</dbReference>
<evidence type="ECO:0000256" key="6">
    <source>
        <dbReference type="SAM" id="MobiDB-lite"/>
    </source>
</evidence>
<dbReference type="InterPro" id="IPR029030">
    <property type="entry name" value="Caspase-like_dom_sf"/>
</dbReference>
<reference evidence="9 10" key="1">
    <citation type="journal article" date="2016" name="Genome Biol. Evol.">
        <title>Gene Family Evolution Reflects Adaptation to Soil Environmental Stressors in the Genome of the Collembolan Orchesella cincta.</title>
        <authorList>
            <person name="Faddeeva-Vakhrusheva A."/>
            <person name="Derks M.F."/>
            <person name="Anvar S.Y."/>
            <person name="Agamennone V."/>
            <person name="Suring W."/>
            <person name="Smit S."/>
            <person name="van Straalen N.M."/>
            <person name="Roelofs D."/>
        </authorList>
    </citation>
    <scope>NUCLEOTIDE SEQUENCE [LARGE SCALE GENOMIC DNA]</scope>
    <source>
        <tissue evidence="9">Mixed pool</tissue>
    </source>
</reference>
<dbReference type="SMART" id="SM00115">
    <property type="entry name" value="CASc"/>
    <property type="match status" value="1"/>
</dbReference>
<keyword evidence="3" id="KW-0053">Apoptosis</keyword>
<evidence type="ECO:0000256" key="2">
    <source>
        <dbReference type="ARBA" id="ARBA00022670"/>
    </source>
</evidence>
<sequence>MASPWEREVYKVKKFELCQTIVLEDKALLIELESKNLIKKWDTDSVIAELKKEGSMGAVNKLLNILDTKTDGFDKLMIALKDLGQTGPHKTLLNGKKEHEPQSKARQQAQPLDELPSNTASTSTQVHTAENEPLKRKRFQEDEDDDPKRIRLIVQRPHTAMKFPGDFYGLPQDWKGYFIAINVISYDACDNRDSAKIDTDRLISVTFQIGYETYKKDYILKKNYWTAEQIIEELKEFRDQAIRADAPSIFVFLGGHGTDGNIIASDGKPVHIWKDILSMFNTKNCKELQNKPKIFMFQACQNFGNDIGDEDDAYPPCFDHFVILKATIPGFAAKRNKSIGSVMVHYFTEVIRTNARRWSFQEMINAVQSKVQNYEYAPKQTDLAEGNFIEAQTMDVQMARLKPLYFNLEPQVENN</sequence>
<dbReference type="PROSITE" id="PS50208">
    <property type="entry name" value="CASPASE_P20"/>
    <property type="match status" value="1"/>
</dbReference>
<dbReference type="SUPFAM" id="SSF52129">
    <property type="entry name" value="Caspase-like"/>
    <property type="match status" value="1"/>
</dbReference>
<feature type="region of interest" description="Disordered" evidence="6">
    <location>
        <begin position="89"/>
        <end position="148"/>
    </location>
</feature>